<name>A0ABT6WBI9_9ACTN</name>
<evidence type="ECO:0000313" key="2">
    <source>
        <dbReference type="Proteomes" id="UP001241758"/>
    </source>
</evidence>
<proteinExistence type="predicted"/>
<accession>A0ABT6WBI9</accession>
<dbReference type="RefSeq" id="WP_282756252.1">
    <property type="nucleotide sequence ID" value="NZ_JASCTH010000001.1"/>
</dbReference>
<organism evidence="1 2">
    <name type="scientific">Actinoplanes sandaracinus</name>
    <dbReference type="NCBI Taxonomy" id="3045177"/>
    <lineage>
        <taxon>Bacteria</taxon>
        <taxon>Bacillati</taxon>
        <taxon>Actinomycetota</taxon>
        <taxon>Actinomycetes</taxon>
        <taxon>Micromonosporales</taxon>
        <taxon>Micromonosporaceae</taxon>
        <taxon>Actinoplanes</taxon>
    </lineage>
</organism>
<sequence length="415" mass="46752">MITRTDAEAITAAWARAESLAKGREHRATIEEFDLGFAVRTATVRRLFSPSELGTGVRVIDRETGRVSTWPNWPFETLRRQYHEKRGEVVDPPKTADPELQLRREARRKVAPSVAAHATVEGRVYIARGAKGDQKLNHHPLVLERLAEQTPQETVRGCERHAELIACSDALHDVDRRRGLRGLPPLTLDEAQQILSESPFETFQIQSPGDPLAGEPSDPCETCVYVLTRLALLPWGETGVLYPNAAPQKPNPDPSRFSDVLASELLNGGWRPRNPYRINVGMAEPMVEDVNKIKGREFRHREFPAVFEAFGQTGSLVMTRRGPGLEQRIRFFRIESEIAAHTADLLHEFSQVIGARLYPLGRVGRESVLAIDERGRVFDLDQAGEWFVADSYVEALETLVLGRRTHRVRDDGTWH</sequence>
<dbReference type="Pfam" id="PF14433">
    <property type="entry name" value="SUKH-3"/>
    <property type="match status" value="1"/>
</dbReference>
<evidence type="ECO:0000313" key="1">
    <source>
        <dbReference type="EMBL" id="MDI6097067.1"/>
    </source>
</evidence>
<dbReference type="InterPro" id="IPR025968">
    <property type="entry name" value="YwqJ_deaminase"/>
</dbReference>
<comment type="caution">
    <text evidence="1">The sequence shown here is derived from an EMBL/GenBank/DDBJ whole genome shotgun (WGS) entry which is preliminary data.</text>
</comment>
<reference evidence="1 2" key="1">
    <citation type="submission" date="2023-05" db="EMBL/GenBank/DDBJ databases">
        <title>Actinoplanes sp. NEAU-A12 genome sequencing.</title>
        <authorList>
            <person name="Wang Z.-S."/>
        </authorList>
    </citation>
    <scope>NUCLEOTIDE SEQUENCE [LARGE SCALE GENOMIC DNA]</scope>
    <source>
        <strain evidence="1 2">NEAU-A12</strain>
    </source>
</reference>
<protein>
    <submittedName>
        <fullName evidence="1">SUKH-3 domain-containing protein</fullName>
    </submittedName>
</protein>
<dbReference type="Proteomes" id="UP001241758">
    <property type="component" value="Unassembled WGS sequence"/>
</dbReference>
<dbReference type="EMBL" id="JASCTH010000001">
    <property type="protein sequence ID" value="MDI6097067.1"/>
    <property type="molecule type" value="Genomic_DNA"/>
</dbReference>
<dbReference type="InterPro" id="IPR025850">
    <property type="entry name" value="SUKH-3"/>
</dbReference>
<keyword evidence="2" id="KW-1185">Reference proteome</keyword>
<dbReference type="Pfam" id="PF14431">
    <property type="entry name" value="YwqJ-deaminase"/>
    <property type="match status" value="1"/>
</dbReference>
<gene>
    <name evidence="1" type="ORF">QLQ12_00400</name>
</gene>